<protein>
    <submittedName>
        <fullName evidence="3">Glycosyltransferase family 4 protein</fullName>
        <ecNumber evidence="3">2.4.-.-</ecNumber>
    </submittedName>
</protein>
<dbReference type="InterPro" id="IPR001296">
    <property type="entry name" value="Glyco_trans_1"/>
</dbReference>
<keyword evidence="3" id="KW-0808">Transferase</keyword>
<dbReference type="Pfam" id="PF13439">
    <property type="entry name" value="Glyco_transf_4"/>
    <property type="match status" value="1"/>
</dbReference>
<dbReference type="EMBL" id="CP159256">
    <property type="protein sequence ID" value="XCG52453.1"/>
    <property type="molecule type" value="Genomic_DNA"/>
</dbReference>
<proteinExistence type="predicted"/>
<gene>
    <name evidence="3" type="ORF">ABVK50_30400</name>
</gene>
<geneLocation type="plasmid" evidence="3">
    <name>pMk2240A</name>
</geneLocation>
<dbReference type="InterPro" id="IPR050194">
    <property type="entry name" value="Glycosyltransferase_grp1"/>
</dbReference>
<keyword evidence="3" id="KW-0614">Plasmid</keyword>
<reference evidence="3" key="1">
    <citation type="submission" date="2024-06" db="EMBL/GenBank/DDBJ databases">
        <title>Mesorhizobium karijinii sp. nov., a symbiont of the iconic Swainsona formosa from arid Australia.</title>
        <authorList>
            <person name="Hill Y.J."/>
            <person name="Watkin E.L.J."/>
            <person name="O'Hara G.W."/>
            <person name="Terpolilli J."/>
            <person name="Tye M.L."/>
            <person name="Kohlmeier M.G."/>
        </authorList>
    </citation>
    <scope>NUCLEOTIDE SEQUENCE</scope>
    <source>
        <strain evidence="3">WSM2240</strain>
        <plasmid evidence="3">pMk2240A</plasmid>
    </source>
</reference>
<keyword evidence="3" id="KW-0328">Glycosyltransferase</keyword>
<sequence>MRIAMIGLRGVPAKYSGVETAVEEIGSRLVGQGHQVSVYCMAGAGGPYGGIYRGMNRIEIPTIKSKNLQMIVYSALSTLHAIRQGYDVIHLQALGPSTMALLCWLTRRPVVVTCHGLDYKREKWGLLARLYLQLGEYVSARFAREVITVSKSLKDHFQRVHGKRATYIPNGSREQARVELGEYSQRYDILPRNYVVFVGRLVECKRVDHLISAFRRVHTDLKLVIVGDGPTEIVSRLKAVAGDSNQIVFTGALHGAELAAIFSNASLFVLPSVLEGLPLALIEALAYDLPVVVSDIPENLEVVEDAGQYRAVVTTADDECSLTEGLERAIAEFKSNNGLSSGNARFVSDKYDWDEVSRQTLKAYERTLGA</sequence>
<feature type="domain" description="Glycosyltransferase subfamily 4-like N-terminal" evidence="2">
    <location>
        <begin position="16"/>
        <end position="171"/>
    </location>
</feature>
<accession>A0AAU8D1M9</accession>
<dbReference type="EC" id="2.4.-.-" evidence="3"/>
<dbReference type="Gene3D" id="3.40.50.2000">
    <property type="entry name" value="Glycogen Phosphorylase B"/>
    <property type="match status" value="2"/>
</dbReference>
<evidence type="ECO:0000259" key="2">
    <source>
        <dbReference type="Pfam" id="PF13439"/>
    </source>
</evidence>
<dbReference type="RefSeq" id="WP_353646655.1">
    <property type="nucleotide sequence ID" value="NZ_CP159256.1"/>
</dbReference>
<feature type="domain" description="Glycosyl transferase family 1" evidence="1">
    <location>
        <begin position="192"/>
        <end position="335"/>
    </location>
</feature>
<name>A0AAU8D1M9_9HYPH</name>
<dbReference type="Pfam" id="PF00534">
    <property type="entry name" value="Glycos_transf_1"/>
    <property type="match status" value="1"/>
</dbReference>
<dbReference type="PANTHER" id="PTHR45947:SF3">
    <property type="entry name" value="SULFOQUINOVOSYL TRANSFERASE SQD2"/>
    <property type="match status" value="1"/>
</dbReference>
<organism evidence="3">
    <name type="scientific">Mesorhizobium sp. WSM2240</name>
    <dbReference type="NCBI Taxonomy" id="3228851"/>
    <lineage>
        <taxon>Bacteria</taxon>
        <taxon>Pseudomonadati</taxon>
        <taxon>Pseudomonadota</taxon>
        <taxon>Alphaproteobacteria</taxon>
        <taxon>Hyphomicrobiales</taxon>
        <taxon>Phyllobacteriaceae</taxon>
        <taxon>Mesorhizobium</taxon>
    </lineage>
</organism>
<dbReference type="GO" id="GO:0016757">
    <property type="term" value="F:glycosyltransferase activity"/>
    <property type="evidence" value="ECO:0007669"/>
    <property type="project" value="UniProtKB-KW"/>
</dbReference>
<evidence type="ECO:0000313" key="3">
    <source>
        <dbReference type="EMBL" id="XCG52453.1"/>
    </source>
</evidence>
<dbReference type="InterPro" id="IPR028098">
    <property type="entry name" value="Glyco_trans_4-like_N"/>
</dbReference>
<dbReference type="PANTHER" id="PTHR45947">
    <property type="entry name" value="SULFOQUINOVOSYL TRANSFERASE SQD2"/>
    <property type="match status" value="1"/>
</dbReference>
<dbReference type="SUPFAM" id="SSF53756">
    <property type="entry name" value="UDP-Glycosyltransferase/glycogen phosphorylase"/>
    <property type="match status" value="1"/>
</dbReference>
<dbReference type="AlphaFoldDB" id="A0AAU8D1M9"/>
<evidence type="ECO:0000259" key="1">
    <source>
        <dbReference type="Pfam" id="PF00534"/>
    </source>
</evidence>
<dbReference type="CDD" id="cd03801">
    <property type="entry name" value="GT4_PimA-like"/>
    <property type="match status" value="1"/>
</dbReference>